<accession>A0A830EDF8</accession>
<comment type="caution">
    <text evidence="1">The sequence shown here is derived from an EMBL/GenBank/DDBJ whole genome shotgun (WGS) entry which is preliminary data.</text>
</comment>
<protein>
    <recommendedName>
        <fullName evidence="3">AAA family ATPase</fullName>
    </recommendedName>
</protein>
<dbReference type="EMBL" id="BMOC01000002">
    <property type="protein sequence ID" value="GGI99443.1"/>
    <property type="molecule type" value="Genomic_DNA"/>
</dbReference>
<name>A0A830EDF8_9EURY</name>
<keyword evidence="2" id="KW-1185">Reference proteome</keyword>
<dbReference type="Proteomes" id="UP000653099">
    <property type="component" value="Unassembled WGS sequence"/>
</dbReference>
<evidence type="ECO:0000313" key="2">
    <source>
        <dbReference type="Proteomes" id="UP000653099"/>
    </source>
</evidence>
<proteinExistence type="predicted"/>
<dbReference type="RefSeq" id="WP_188785966.1">
    <property type="nucleotide sequence ID" value="NZ_BMOC01000002.1"/>
</dbReference>
<dbReference type="AlphaFoldDB" id="A0A830EDF8"/>
<organism evidence="1 2">
    <name type="scientific">Halobellus salinus</name>
    <dbReference type="NCBI Taxonomy" id="931585"/>
    <lineage>
        <taxon>Archaea</taxon>
        <taxon>Methanobacteriati</taxon>
        <taxon>Methanobacteriota</taxon>
        <taxon>Stenosarchaea group</taxon>
        <taxon>Halobacteria</taxon>
        <taxon>Halobacteriales</taxon>
        <taxon>Haloferacaceae</taxon>
        <taxon>Halobellus</taxon>
    </lineage>
</organism>
<sequence length="99" mass="10752">MVDPDSLNPAVHLSEPVGREALVEAFLNAVDPLFDRALPPNTYVWGPAGPGNSVIVTALLSALDSEMSDADRLYTATRGGSDRPEARFVYRISRQVPRD</sequence>
<dbReference type="OrthoDB" id="213998at2157"/>
<reference evidence="1" key="2">
    <citation type="submission" date="2020-09" db="EMBL/GenBank/DDBJ databases">
        <authorList>
            <person name="Sun Q."/>
            <person name="Ohkuma M."/>
        </authorList>
    </citation>
    <scope>NUCLEOTIDE SEQUENCE</scope>
    <source>
        <strain evidence="1">JCM 14359</strain>
    </source>
</reference>
<evidence type="ECO:0000313" key="1">
    <source>
        <dbReference type="EMBL" id="GGI99443.1"/>
    </source>
</evidence>
<evidence type="ECO:0008006" key="3">
    <source>
        <dbReference type="Google" id="ProtNLM"/>
    </source>
</evidence>
<gene>
    <name evidence="1" type="ORF">GCM10008995_06690</name>
</gene>
<reference evidence="1" key="1">
    <citation type="journal article" date="2014" name="Int. J. Syst. Evol. Microbiol.">
        <title>Complete genome sequence of Corynebacterium casei LMG S-19264T (=DSM 44701T), isolated from a smear-ripened cheese.</title>
        <authorList>
            <consortium name="US DOE Joint Genome Institute (JGI-PGF)"/>
            <person name="Walter F."/>
            <person name="Albersmeier A."/>
            <person name="Kalinowski J."/>
            <person name="Ruckert C."/>
        </authorList>
    </citation>
    <scope>NUCLEOTIDE SEQUENCE</scope>
    <source>
        <strain evidence="1">JCM 14359</strain>
    </source>
</reference>